<evidence type="ECO:0000256" key="3">
    <source>
        <dbReference type="ARBA" id="ARBA00022475"/>
    </source>
</evidence>
<name>A0A024EMD0_9PSED</name>
<dbReference type="InterPro" id="IPR050086">
    <property type="entry name" value="MetN_ABC_transporter-like"/>
</dbReference>
<keyword evidence="11" id="KW-0614">Plasmid</keyword>
<dbReference type="RefSeq" id="WP_003118432.1">
    <property type="nucleotide sequence ID" value="NZ_CP005961.1"/>
</dbReference>
<keyword evidence="7" id="KW-1278">Translocase</keyword>
<dbReference type="Proteomes" id="UP000026913">
    <property type="component" value="Plasmid unnamed"/>
</dbReference>
<dbReference type="EMBL" id="CP005961">
    <property type="protein sequence ID" value="AHZ73543.1"/>
    <property type="molecule type" value="Genomic_DNA"/>
</dbReference>
<dbReference type="SUPFAM" id="SSF52540">
    <property type="entry name" value="P-loop containing nucleoside triphosphate hydrolases"/>
    <property type="match status" value="1"/>
</dbReference>
<keyword evidence="2" id="KW-0813">Transport</keyword>
<comment type="subcellular location">
    <subcellularLocation>
        <location evidence="1">Cell inner membrane</location>
        <topology evidence="1">Peripheral membrane protein</topology>
    </subcellularLocation>
</comment>
<evidence type="ECO:0000256" key="1">
    <source>
        <dbReference type="ARBA" id="ARBA00004417"/>
    </source>
</evidence>
<dbReference type="InterPro" id="IPR003593">
    <property type="entry name" value="AAA+_ATPase"/>
</dbReference>
<dbReference type="GO" id="GO:0016887">
    <property type="term" value="F:ATP hydrolysis activity"/>
    <property type="evidence" value="ECO:0007669"/>
    <property type="project" value="InterPro"/>
</dbReference>
<proteinExistence type="predicted"/>
<dbReference type="InterPro" id="IPR012693">
    <property type="entry name" value="ABC_transpr_PhnC"/>
</dbReference>
<dbReference type="HOGENOM" id="CLU_000604_1_22_6"/>
<dbReference type="Pfam" id="PF00005">
    <property type="entry name" value="ABC_tran"/>
    <property type="match status" value="1"/>
</dbReference>
<dbReference type="Gene3D" id="3.40.50.300">
    <property type="entry name" value="P-loop containing nucleotide triphosphate hydrolases"/>
    <property type="match status" value="1"/>
</dbReference>
<evidence type="ECO:0000256" key="5">
    <source>
        <dbReference type="ARBA" id="ARBA00022741"/>
    </source>
</evidence>
<dbReference type="SMR" id="A0A024EMD0"/>
<protein>
    <submittedName>
        <fullName evidence="11">Phosphite import ATP-binding protein</fullName>
    </submittedName>
</protein>
<dbReference type="GeneID" id="84611251"/>
<dbReference type="PANTHER" id="PTHR43166:SF6">
    <property type="entry name" value="PHOSPHONATES IMPORT ATP-BINDING PROTEIN PHNC"/>
    <property type="match status" value="1"/>
</dbReference>
<evidence type="ECO:0000313" key="11">
    <source>
        <dbReference type="EMBL" id="AHZ73543.1"/>
    </source>
</evidence>
<dbReference type="AlphaFoldDB" id="A0A024EMD0"/>
<evidence type="ECO:0000259" key="10">
    <source>
        <dbReference type="PROSITE" id="PS50893"/>
    </source>
</evidence>
<feature type="region of interest" description="Disordered" evidence="9">
    <location>
        <begin position="251"/>
        <end position="275"/>
    </location>
</feature>
<keyword evidence="5" id="KW-0547">Nucleotide-binding</keyword>
<accession>A0A024EMD0</accession>
<evidence type="ECO:0000256" key="6">
    <source>
        <dbReference type="ARBA" id="ARBA00022840"/>
    </source>
</evidence>
<keyword evidence="8" id="KW-0472">Membrane</keyword>
<dbReference type="SMART" id="SM00382">
    <property type="entry name" value="AAA"/>
    <property type="match status" value="1"/>
</dbReference>
<evidence type="ECO:0000256" key="4">
    <source>
        <dbReference type="ARBA" id="ARBA00022519"/>
    </source>
</evidence>
<dbReference type="PANTHER" id="PTHR43166">
    <property type="entry name" value="AMINO ACID IMPORT ATP-BINDING PROTEIN"/>
    <property type="match status" value="1"/>
</dbReference>
<evidence type="ECO:0000256" key="2">
    <source>
        <dbReference type="ARBA" id="ARBA00022448"/>
    </source>
</evidence>
<geneLocation type="plasmid" evidence="12"/>
<sequence>MTPHPIQDAVLRVDRLSVVYPGGVTALRDTSIAFRRGEFTVLLGLSGAGKSTLLRSLNRLVTPTGGSVTSELGELGSGSALRQHRRRTAMIFQHHQLIERQSALANVLTGRLAFHNTLRSLFPLPRADQEIALSCLARVGLADKALSRVDKLSGGQQQRVGIARALAQQPAIILADEPVASLDPATSVRVLGLLRDICKEDGITAIVSLHQLEYARRFADRVVGLADSQIVFDAAPSELTDAQLERIYAGRSTTQPANAPAEPPVMLEPSLEMSR</sequence>
<evidence type="ECO:0000256" key="9">
    <source>
        <dbReference type="SAM" id="MobiDB-lite"/>
    </source>
</evidence>
<dbReference type="GO" id="GO:0005886">
    <property type="term" value="C:plasma membrane"/>
    <property type="evidence" value="ECO:0007669"/>
    <property type="project" value="UniProtKB-SubCell"/>
</dbReference>
<gene>
    <name evidence="11" type="ORF">OU5_P0291</name>
</gene>
<dbReference type="GO" id="GO:0005524">
    <property type="term" value="F:ATP binding"/>
    <property type="evidence" value="ECO:0007669"/>
    <property type="project" value="UniProtKB-KW"/>
</dbReference>
<dbReference type="CDD" id="cd03256">
    <property type="entry name" value="ABC_PhnC_transporter"/>
    <property type="match status" value="1"/>
</dbReference>
<keyword evidence="6 11" id="KW-0067">ATP-binding</keyword>
<evidence type="ECO:0000256" key="8">
    <source>
        <dbReference type="ARBA" id="ARBA00023136"/>
    </source>
</evidence>
<evidence type="ECO:0000313" key="12">
    <source>
        <dbReference type="Proteomes" id="UP000026913"/>
    </source>
</evidence>
<dbReference type="InterPro" id="IPR017871">
    <property type="entry name" value="ABC_transporter-like_CS"/>
</dbReference>
<dbReference type="PROSITE" id="PS00211">
    <property type="entry name" value="ABC_TRANSPORTER_1"/>
    <property type="match status" value="1"/>
</dbReference>
<organism evidence="11 12">
    <name type="scientific">Pseudomonas mandelii JR-1</name>
    <dbReference type="NCBI Taxonomy" id="1147786"/>
    <lineage>
        <taxon>Bacteria</taxon>
        <taxon>Pseudomonadati</taxon>
        <taxon>Pseudomonadota</taxon>
        <taxon>Gammaproteobacteria</taxon>
        <taxon>Pseudomonadales</taxon>
        <taxon>Pseudomonadaceae</taxon>
        <taxon>Pseudomonas</taxon>
    </lineage>
</organism>
<dbReference type="NCBIfam" id="TIGR02315">
    <property type="entry name" value="ABC_phnC"/>
    <property type="match status" value="1"/>
</dbReference>
<dbReference type="InterPro" id="IPR003439">
    <property type="entry name" value="ABC_transporter-like_ATP-bd"/>
</dbReference>
<dbReference type="OrthoDB" id="9802264at2"/>
<feature type="domain" description="ABC transporter" evidence="10">
    <location>
        <begin position="11"/>
        <end position="252"/>
    </location>
</feature>
<dbReference type="InterPro" id="IPR027417">
    <property type="entry name" value="P-loop_NTPase"/>
</dbReference>
<dbReference type="GO" id="GO:0015416">
    <property type="term" value="F:ABC-type phosphonate transporter activity"/>
    <property type="evidence" value="ECO:0007669"/>
    <property type="project" value="InterPro"/>
</dbReference>
<dbReference type="KEGG" id="pman:OU5_P0291"/>
<keyword evidence="4" id="KW-0997">Cell inner membrane</keyword>
<keyword evidence="3" id="KW-1003">Cell membrane</keyword>
<evidence type="ECO:0000256" key="7">
    <source>
        <dbReference type="ARBA" id="ARBA00022967"/>
    </source>
</evidence>
<dbReference type="PROSITE" id="PS50893">
    <property type="entry name" value="ABC_TRANSPORTER_2"/>
    <property type="match status" value="1"/>
</dbReference>
<reference evidence="11 12" key="1">
    <citation type="journal article" date="2012" name="J. Bacteriol.">
        <title>Genome sequence of cold-adapted Pseudomonas mandelii strain JR-1.</title>
        <authorList>
            <person name="Jang S.H."/>
            <person name="Kim J."/>
            <person name="Kim J."/>
            <person name="Hong S."/>
            <person name="Lee C."/>
        </authorList>
    </citation>
    <scope>NUCLEOTIDE SEQUENCE [LARGE SCALE GENOMIC DNA]</scope>
    <source>
        <strain evidence="11 12">JR-1</strain>
        <plasmid evidence="12">Plasmid</plasmid>
    </source>
</reference>